<feature type="coiled-coil region" evidence="9">
    <location>
        <begin position="682"/>
        <end position="712"/>
    </location>
</feature>
<evidence type="ECO:0000256" key="5">
    <source>
        <dbReference type="ARBA" id="ARBA00023054"/>
    </source>
</evidence>
<evidence type="ECO:0000313" key="11">
    <source>
        <dbReference type="Proteomes" id="UP000038040"/>
    </source>
</evidence>
<evidence type="ECO:0000313" key="12">
    <source>
        <dbReference type="Proteomes" id="UP000274756"/>
    </source>
</evidence>
<keyword evidence="7" id="KW-0966">Cell projection</keyword>
<evidence type="ECO:0000256" key="9">
    <source>
        <dbReference type="SAM" id="Coils"/>
    </source>
</evidence>
<evidence type="ECO:0000256" key="8">
    <source>
        <dbReference type="ARBA" id="ARBA00034106"/>
    </source>
</evidence>
<evidence type="ECO:0000313" key="10">
    <source>
        <dbReference type="EMBL" id="VDN51826.1"/>
    </source>
</evidence>
<evidence type="ECO:0000313" key="13">
    <source>
        <dbReference type="WBParaSite" id="DME_0000753201-mRNA-1"/>
    </source>
</evidence>
<sequence length="728" mass="85363">MKFLKLSLSLSSIQHRSLDGMELVGDYENNDWQITNPQQLISGPLSNPTNSNSYFWKQPIYYCRNCHQGSDPISDKDKPAIIKSEFLWNELNGHFQFQREYEILKKEYENAMQKLNSTMNSIKSFWSPELKRERQLRKEESSKLASLQRQIAMRNVISGTSSMAELDDLKRELEDCQYELMQKEEMIRCCMESNELGRDPGVIGPRFAELEKRCNQLESLLNIRDQQIRSMEQQITQLSSFQSTESAKDRHIATLEEEISRLRLNQKDKPRDFTDKSISSQELNTFRLKLERSEVELAQKCTELSSVQARLQSALDENEELRKHLGVLRQSASVKEKHSSLLQSDIEALRAKLEAKNNQLEQKDKICDRLNKDLKQTKDQVSLEQRQSQLIARLDGIEKMLREKESELDETKQKLLSLPDAQQERFMKLQIEEANRDKIRMQSLMDEIRRNAEKEKSEQLETFKEKNKQLSSTIESLQKELADRQILLESQNEKIGDLDRQLCSLASKNDRNQSQSIDEQVSTILEARKEIDSLLRMVQNLEKEKSSLVSQCKQFIYFFANTSMNYHFILYCFSFRVEELEEALRESVSITAEREVHVAQQKQINQQLIMQLSEARHELNELRKHLKDLTAVDKDEMMRCFEVERRQHLEQLLQFKHEALVAAIAEKDAHIALLEQSRDKPRDEIETLRHHKEKLMEKLKEENERRAQLLSSSTVNIASKLLNFGIWA</sequence>
<keyword evidence="4" id="KW-0770">Synapse</keyword>
<dbReference type="Proteomes" id="UP000274756">
    <property type="component" value="Unassembled WGS sequence"/>
</dbReference>
<evidence type="ECO:0000256" key="6">
    <source>
        <dbReference type="ARBA" id="ARBA00023212"/>
    </source>
</evidence>
<keyword evidence="3" id="KW-0597">Phosphoprotein</keyword>
<dbReference type="OrthoDB" id="2019763at2759"/>
<dbReference type="STRING" id="318479.A0A0N4UIT4"/>
<dbReference type="AlphaFoldDB" id="A0A0N4UIT4"/>
<dbReference type="Pfam" id="PF10174">
    <property type="entry name" value="Cast"/>
    <property type="match status" value="2"/>
</dbReference>
<reference evidence="10 12" key="2">
    <citation type="submission" date="2018-11" db="EMBL/GenBank/DDBJ databases">
        <authorList>
            <consortium name="Pathogen Informatics"/>
        </authorList>
    </citation>
    <scope>NUCLEOTIDE SEQUENCE [LARGE SCALE GENOMIC DNA]</scope>
</reference>
<keyword evidence="5 9" id="KW-0175">Coiled coil</keyword>
<evidence type="ECO:0000256" key="2">
    <source>
        <dbReference type="ARBA" id="ARBA00022490"/>
    </source>
</evidence>
<dbReference type="GO" id="GO:0098882">
    <property type="term" value="F:structural constituent of presynaptic active zone"/>
    <property type="evidence" value="ECO:0007669"/>
    <property type="project" value="TreeGrafter"/>
</dbReference>
<comment type="subcellular location">
    <subcellularLocation>
        <location evidence="1">Cytoplasm</location>
        <location evidence="1">Cytoskeleton</location>
    </subcellularLocation>
    <subcellularLocation>
        <location evidence="8">Presynapse</location>
    </subcellularLocation>
</comment>
<dbReference type="InterPro" id="IPR019323">
    <property type="entry name" value="ELKS/CAST"/>
</dbReference>
<dbReference type="GO" id="GO:0030424">
    <property type="term" value="C:axon"/>
    <property type="evidence" value="ECO:0007669"/>
    <property type="project" value="UniProtKB-SubCell"/>
</dbReference>
<dbReference type="GO" id="GO:0048167">
    <property type="term" value="P:regulation of synaptic plasticity"/>
    <property type="evidence" value="ECO:0007669"/>
    <property type="project" value="TreeGrafter"/>
</dbReference>
<accession>A0A0N4UIT4</accession>
<dbReference type="GO" id="GO:0048788">
    <property type="term" value="C:cytoskeleton of presynaptic active zone"/>
    <property type="evidence" value="ECO:0007669"/>
    <property type="project" value="TreeGrafter"/>
</dbReference>
<evidence type="ECO:0000256" key="7">
    <source>
        <dbReference type="ARBA" id="ARBA00023273"/>
    </source>
</evidence>
<dbReference type="EMBL" id="UYYG01000032">
    <property type="protein sequence ID" value="VDN51826.1"/>
    <property type="molecule type" value="Genomic_DNA"/>
</dbReference>
<reference evidence="13" key="1">
    <citation type="submission" date="2017-02" db="UniProtKB">
        <authorList>
            <consortium name="WormBaseParasite"/>
        </authorList>
    </citation>
    <scope>IDENTIFICATION</scope>
</reference>
<feature type="coiled-coil region" evidence="9">
    <location>
        <begin position="304"/>
        <end position="494"/>
    </location>
</feature>
<keyword evidence="2" id="KW-0963">Cytoplasm</keyword>
<gene>
    <name evidence="10" type="ORF">DME_LOCUS1799</name>
</gene>
<dbReference type="PANTHER" id="PTHR18861:SF0">
    <property type="entry name" value="BRUCHPILOT, ISOFORM J"/>
    <property type="match status" value="1"/>
</dbReference>
<feature type="coiled-coil region" evidence="9">
    <location>
        <begin position="524"/>
        <end position="551"/>
    </location>
</feature>
<keyword evidence="12" id="KW-1185">Reference proteome</keyword>
<organism evidence="11 13">
    <name type="scientific">Dracunculus medinensis</name>
    <name type="common">Guinea worm</name>
    <dbReference type="NCBI Taxonomy" id="318479"/>
    <lineage>
        <taxon>Eukaryota</taxon>
        <taxon>Metazoa</taxon>
        <taxon>Ecdysozoa</taxon>
        <taxon>Nematoda</taxon>
        <taxon>Chromadorea</taxon>
        <taxon>Rhabditida</taxon>
        <taxon>Spirurina</taxon>
        <taxon>Dracunculoidea</taxon>
        <taxon>Dracunculidae</taxon>
        <taxon>Dracunculus</taxon>
    </lineage>
</organism>
<evidence type="ECO:0000256" key="3">
    <source>
        <dbReference type="ARBA" id="ARBA00022553"/>
    </source>
</evidence>
<evidence type="ECO:0000256" key="1">
    <source>
        <dbReference type="ARBA" id="ARBA00004245"/>
    </source>
</evidence>
<proteinExistence type="predicted"/>
<dbReference type="WBParaSite" id="DME_0000753201-mRNA-1">
    <property type="protein sequence ID" value="DME_0000753201-mRNA-1"/>
    <property type="gene ID" value="DME_0000753201"/>
</dbReference>
<keyword evidence="6" id="KW-0206">Cytoskeleton</keyword>
<dbReference type="GO" id="GO:0007274">
    <property type="term" value="P:neuromuscular synaptic transmission"/>
    <property type="evidence" value="ECO:0007669"/>
    <property type="project" value="TreeGrafter"/>
</dbReference>
<dbReference type="PANTHER" id="PTHR18861">
    <property type="entry name" value="ELKS/RAB6-INTERACTING/CAST PROTEIN"/>
    <property type="match status" value="1"/>
</dbReference>
<feature type="coiled-coil region" evidence="9">
    <location>
        <begin position="94"/>
        <end position="186"/>
    </location>
</feature>
<name>A0A0N4UIT4_DRAME</name>
<feature type="coiled-coil region" evidence="9">
    <location>
        <begin position="598"/>
        <end position="632"/>
    </location>
</feature>
<evidence type="ECO:0000256" key="4">
    <source>
        <dbReference type="ARBA" id="ARBA00023018"/>
    </source>
</evidence>
<protein>
    <submittedName>
        <fullName evidence="13">ELKS/Rab6-interacting/CAST family member 1-like</fullName>
    </submittedName>
</protein>
<dbReference type="Proteomes" id="UP000038040">
    <property type="component" value="Unplaced"/>
</dbReference>